<dbReference type="InterPro" id="IPR053173">
    <property type="entry name" value="SAM-binding_MTase"/>
</dbReference>
<keyword evidence="4" id="KW-1185">Reference proteome</keyword>
<dbReference type="Pfam" id="PF13847">
    <property type="entry name" value="Methyltransf_31"/>
    <property type="match status" value="1"/>
</dbReference>
<dbReference type="GO" id="GO:0008168">
    <property type="term" value="F:methyltransferase activity"/>
    <property type="evidence" value="ECO:0007669"/>
    <property type="project" value="UniProtKB-KW"/>
</dbReference>
<dbReference type="InterPro" id="IPR048711">
    <property type="entry name" value="WHD_Rv2258c"/>
</dbReference>
<proteinExistence type="predicted"/>
<keyword evidence="3" id="KW-0808">Transferase</keyword>
<reference evidence="3 4" key="1">
    <citation type="journal article" date="2019" name="Emerg. Microbes Infect.">
        <title>Comprehensive subspecies identification of 175 nontuberculous mycobacteria species based on 7547 genomic profiles.</title>
        <authorList>
            <person name="Matsumoto Y."/>
            <person name="Kinjo T."/>
            <person name="Motooka D."/>
            <person name="Nabeya D."/>
            <person name="Jung N."/>
            <person name="Uechi K."/>
            <person name="Horii T."/>
            <person name="Iida T."/>
            <person name="Fujita J."/>
            <person name="Nakamura S."/>
        </authorList>
    </citation>
    <scope>NUCLEOTIDE SEQUENCE [LARGE SCALE GENOMIC DNA]</scope>
    <source>
        <strain evidence="3 4">JCM 18538</strain>
    </source>
</reference>
<dbReference type="PANTHER" id="PTHR45128">
    <property type="entry name" value="METHYLTRANSFERASE TYPE 11"/>
    <property type="match status" value="1"/>
</dbReference>
<dbReference type="KEGG" id="marz:MARA_32080"/>
<name>A0A7I7RZW5_9MYCO</name>
<dbReference type="PANTHER" id="PTHR45128:SF2">
    <property type="entry name" value="METHYLTRANSFERASE DOMAIN-CONTAINING PROTEIN"/>
    <property type="match status" value="1"/>
</dbReference>
<evidence type="ECO:0000313" key="3">
    <source>
        <dbReference type="EMBL" id="BBY49740.1"/>
    </source>
</evidence>
<dbReference type="InterPro" id="IPR036388">
    <property type="entry name" value="WH-like_DNA-bd_sf"/>
</dbReference>
<feature type="domain" description="S-adenosylmethionine-dependent methyltransferase Rv2258c-like winged HTH" evidence="2">
    <location>
        <begin position="24"/>
        <end position="94"/>
    </location>
</feature>
<evidence type="ECO:0000313" key="4">
    <source>
        <dbReference type="Proteomes" id="UP000467428"/>
    </source>
</evidence>
<dbReference type="CDD" id="cd02440">
    <property type="entry name" value="AdoMet_MTases"/>
    <property type="match status" value="1"/>
</dbReference>
<organism evidence="3 4">
    <name type="scientific">Mycolicibacterium arabiense</name>
    <dbReference type="NCBI Taxonomy" id="1286181"/>
    <lineage>
        <taxon>Bacteria</taxon>
        <taxon>Bacillati</taxon>
        <taxon>Actinomycetota</taxon>
        <taxon>Actinomycetes</taxon>
        <taxon>Mycobacteriales</taxon>
        <taxon>Mycobacteriaceae</taxon>
        <taxon>Mycolicibacterium</taxon>
    </lineage>
</organism>
<dbReference type="Proteomes" id="UP000467428">
    <property type="component" value="Chromosome"/>
</dbReference>
<dbReference type="InterPro" id="IPR029063">
    <property type="entry name" value="SAM-dependent_MTases_sf"/>
</dbReference>
<dbReference type="RefSeq" id="WP_163919323.1">
    <property type="nucleotide sequence ID" value="NZ_AP022593.1"/>
</dbReference>
<dbReference type="SUPFAM" id="SSF46785">
    <property type="entry name" value="Winged helix' DNA-binding domain"/>
    <property type="match status" value="1"/>
</dbReference>
<dbReference type="InterPro" id="IPR036390">
    <property type="entry name" value="WH_DNA-bd_sf"/>
</dbReference>
<accession>A0A7I7RZW5</accession>
<gene>
    <name evidence="3" type="ORF">MARA_32080</name>
</gene>
<dbReference type="AlphaFoldDB" id="A0A7I7RZW5"/>
<dbReference type="GO" id="GO:0032259">
    <property type="term" value="P:methylation"/>
    <property type="evidence" value="ECO:0007669"/>
    <property type="project" value="UniProtKB-KW"/>
</dbReference>
<dbReference type="SUPFAM" id="SSF53335">
    <property type="entry name" value="S-adenosyl-L-methionine-dependent methyltransferases"/>
    <property type="match status" value="1"/>
</dbReference>
<sequence>MDVDENKLNEFLGKAVGDLGAAMSATLMLVGDRLGLYRELARGALSPSELAERTGTDERYVREWLGNQGAGGYVEFDPATDRWSLTPEQAACLADPNGPVDLPGAYNLVEATFHALTHTLENFASGQGMEWGEHHACLFEGTERFFRASYNANLIESWLPALDGVVDKLTSGAKVGDVGCGHGASTILMAKTYPASQFVGYDYHGESIDVAREKAAAAGVAGNTRFEVADAIGYEDEDFDLIAFFDCLHDMADPVTAARHAREALNGDGTAMIVEPFANDSVADNMTPVGRVMYGASTQICVPVSLARNGPALGAQAGEARLREVVVDGAGFARFRRATETPFNLVLEARP</sequence>
<protein>
    <submittedName>
        <fullName evidence="3">SAM-dependent methyltransferase</fullName>
    </submittedName>
</protein>
<dbReference type="Gene3D" id="3.40.50.150">
    <property type="entry name" value="Vaccinia Virus protein VP39"/>
    <property type="match status" value="1"/>
</dbReference>
<evidence type="ECO:0000259" key="2">
    <source>
        <dbReference type="Pfam" id="PF21320"/>
    </source>
</evidence>
<geneLocation type="plasmid" evidence="4">
    <name>pjcm18538 dna</name>
</geneLocation>
<keyword evidence="3" id="KW-0489">Methyltransferase</keyword>
<evidence type="ECO:0000259" key="1">
    <source>
        <dbReference type="Pfam" id="PF13847"/>
    </source>
</evidence>
<dbReference type="EMBL" id="AP022593">
    <property type="protein sequence ID" value="BBY49740.1"/>
    <property type="molecule type" value="Genomic_DNA"/>
</dbReference>
<dbReference type="Pfam" id="PF21320">
    <property type="entry name" value="WHD_Rv2258c"/>
    <property type="match status" value="1"/>
</dbReference>
<feature type="domain" description="Methyltransferase" evidence="1">
    <location>
        <begin position="170"/>
        <end position="281"/>
    </location>
</feature>
<dbReference type="InterPro" id="IPR025714">
    <property type="entry name" value="Methyltranfer_dom"/>
</dbReference>
<dbReference type="Gene3D" id="1.10.10.10">
    <property type="entry name" value="Winged helix-like DNA-binding domain superfamily/Winged helix DNA-binding domain"/>
    <property type="match status" value="1"/>
</dbReference>